<dbReference type="Proteomes" id="UP001187192">
    <property type="component" value="Unassembled WGS sequence"/>
</dbReference>
<dbReference type="EMBL" id="BTGU01000046">
    <property type="protein sequence ID" value="GMN53451.1"/>
    <property type="molecule type" value="Genomic_DNA"/>
</dbReference>
<dbReference type="InterPro" id="IPR027443">
    <property type="entry name" value="IPNS-like_sf"/>
</dbReference>
<protein>
    <recommendedName>
        <fullName evidence="7">Fe2OG dioxygenase domain-containing protein</fullName>
    </recommendedName>
</protein>
<dbReference type="Gene3D" id="2.60.120.330">
    <property type="entry name" value="B-lactam Antibiotic, Isopenicillin N Synthase, Chain"/>
    <property type="match status" value="1"/>
</dbReference>
<dbReference type="PANTHER" id="PTHR10209">
    <property type="entry name" value="OXIDOREDUCTASE, 2OG-FE II OXYGENASE FAMILY PROTEIN"/>
    <property type="match status" value="1"/>
</dbReference>
<evidence type="ECO:0000259" key="7">
    <source>
        <dbReference type="PROSITE" id="PS51471"/>
    </source>
</evidence>
<dbReference type="FunFam" id="2.60.120.330:FF:000005">
    <property type="entry name" value="1-aminocyclopropane-1-carboxylate oxidase homolog 1"/>
    <property type="match status" value="1"/>
</dbReference>
<evidence type="ECO:0000313" key="9">
    <source>
        <dbReference type="Proteomes" id="UP001187192"/>
    </source>
</evidence>
<proteinExistence type="inferred from homology"/>
<evidence type="ECO:0000256" key="3">
    <source>
        <dbReference type="ARBA" id="ARBA00022723"/>
    </source>
</evidence>
<keyword evidence="5 6" id="KW-0408">Iron</keyword>
<evidence type="ECO:0000313" key="8">
    <source>
        <dbReference type="EMBL" id="GMN53451.1"/>
    </source>
</evidence>
<dbReference type="GO" id="GO:0046872">
    <property type="term" value="F:metal ion binding"/>
    <property type="evidence" value="ECO:0007669"/>
    <property type="project" value="UniProtKB-KW"/>
</dbReference>
<dbReference type="InterPro" id="IPR044861">
    <property type="entry name" value="IPNS-like_FE2OG_OXY"/>
</dbReference>
<keyword evidence="3 6" id="KW-0479">Metal-binding</keyword>
<name>A0AA88AZL0_FICCA</name>
<comment type="cofactor">
    <cofactor evidence="1">
        <name>Fe cation</name>
        <dbReference type="ChEBI" id="CHEBI:24875"/>
    </cofactor>
</comment>
<dbReference type="InterPro" id="IPR005123">
    <property type="entry name" value="Oxoglu/Fe-dep_dioxygenase_dom"/>
</dbReference>
<comment type="caution">
    <text evidence="8">The sequence shown here is derived from an EMBL/GenBank/DDBJ whole genome shotgun (WGS) entry which is preliminary data.</text>
</comment>
<sequence length="384" mass="43778">MDLFTILSSFLTILSSFLYKIYRNVAERNSEWMKELRAFDNTKLGVKGLVDAGFVNIPKIFVRPAEELEEETLHHPKSHNVGIPVIDLDGLVADDRREKIVDEIRIASETWGFFQVVNHGIPLGVLDNMLAGIQKFHEGDVDVKKELYIRDPRVSVYLNSNYDLFKSKTVNWRDTLYVSMLKPDDFDPDQLPASCRTEVTEYINHTSELGKKLFELLSEALGLKQEHLVSTMHCDESQLVGLHYYPECPEPDLAIGIAKHTDPSFLTILAQDQTGGLQVFHENQWVDVHPIPGALVINIGDLLQIVSNGKFKSNVHRVLPRREKRMSAAILYGGRFTGQYGPIKELTSDQENPPKYRQVLMRDHLAKIYNKGLHEKPSPNDYIL</sequence>
<dbReference type="SUPFAM" id="SSF51197">
    <property type="entry name" value="Clavaminate synthase-like"/>
    <property type="match status" value="1"/>
</dbReference>
<evidence type="ECO:0000256" key="1">
    <source>
        <dbReference type="ARBA" id="ARBA00001962"/>
    </source>
</evidence>
<comment type="similarity">
    <text evidence="2 6">Belongs to the iron/ascorbate-dependent oxidoreductase family.</text>
</comment>
<dbReference type="Pfam" id="PF14226">
    <property type="entry name" value="DIOX_N"/>
    <property type="match status" value="1"/>
</dbReference>
<gene>
    <name evidence="8" type="ORF">TIFTF001_022581</name>
</gene>
<accession>A0AA88AZL0</accession>
<dbReference type="AlphaFoldDB" id="A0AA88AZL0"/>
<evidence type="ECO:0000256" key="5">
    <source>
        <dbReference type="ARBA" id="ARBA00023004"/>
    </source>
</evidence>
<organism evidence="8 9">
    <name type="scientific">Ficus carica</name>
    <name type="common">Common fig</name>
    <dbReference type="NCBI Taxonomy" id="3494"/>
    <lineage>
        <taxon>Eukaryota</taxon>
        <taxon>Viridiplantae</taxon>
        <taxon>Streptophyta</taxon>
        <taxon>Embryophyta</taxon>
        <taxon>Tracheophyta</taxon>
        <taxon>Spermatophyta</taxon>
        <taxon>Magnoliopsida</taxon>
        <taxon>eudicotyledons</taxon>
        <taxon>Gunneridae</taxon>
        <taxon>Pentapetalae</taxon>
        <taxon>rosids</taxon>
        <taxon>fabids</taxon>
        <taxon>Rosales</taxon>
        <taxon>Moraceae</taxon>
        <taxon>Ficeae</taxon>
        <taxon>Ficus</taxon>
    </lineage>
</organism>
<dbReference type="GO" id="GO:0051213">
    <property type="term" value="F:dioxygenase activity"/>
    <property type="evidence" value="ECO:0007669"/>
    <property type="project" value="UniProtKB-ARBA"/>
</dbReference>
<reference evidence="8" key="1">
    <citation type="submission" date="2023-07" db="EMBL/GenBank/DDBJ databases">
        <title>draft genome sequence of fig (Ficus carica).</title>
        <authorList>
            <person name="Takahashi T."/>
            <person name="Nishimura K."/>
        </authorList>
    </citation>
    <scope>NUCLEOTIDE SEQUENCE</scope>
</reference>
<keyword evidence="4 6" id="KW-0560">Oxidoreductase</keyword>
<feature type="domain" description="Fe2OG dioxygenase" evidence="7">
    <location>
        <begin position="236"/>
        <end position="334"/>
    </location>
</feature>
<dbReference type="PANTHER" id="PTHR10209:SF884">
    <property type="entry name" value="1-AMINOCYCLOPROPANE-1-CARBOXYLATE OXIDASE HOMOLOG 1-LIKE"/>
    <property type="match status" value="1"/>
</dbReference>
<evidence type="ECO:0000256" key="6">
    <source>
        <dbReference type="RuleBase" id="RU003682"/>
    </source>
</evidence>
<dbReference type="InterPro" id="IPR026992">
    <property type="entry name" value="DIOX_N"/>
</dbReference>
<evidence type="ECO:0000256" key="2">
    <source>
        <dbReference type="ARBA" id="ARBA00008056"/>
    </source>
</evidence>
<keyword evidence="9" id="KW-1185">Reference proteome</keyword>
<dbReference type="PROSITE" id="PS51471">
    <property type="entry name" value="FE2OG_OXY"/>
    <property type="match status" value="1"/>
</dbReference>
<evidence type="ECO:0000256" key="4">
    <source>
        <dbReference type="ARBA" id="ARBA00023002"/>
    </source>
</evidence>
<dbReference type="Pfam" id="PF03171">
    <property type="entry name" value="2OG-FeII_Oxy"/>
    <property type="match status" value="1"/>
</dbReference>